<evidence type="ECO:0000313" key="2">
    <source>
        <dbReference type="Proteomes" id="UP001056778"/>
    </source>
</evidence>
<organism evidence="1 2">
    <name type="scientific">Holotrichia oblita</name>
    <name type="common">Chafer beetle</name>
    <dbReference type="NCBI Taxonomy" id="644536"/>
    <lineage>
        <taxon>Eukaryota</taxon>
        <taxon>Metazoa</taxon>
        <taxon>Ecdysozoa</taxon>
        <taxon>Arthropoda</taxon>
        <taxon>Hexapoda</taxon>
        <taxon>Insecta</taxon>
        <taxon>Pterygota</taxon>
        <taxon>Neoptera</taxon>
        <taxon>Endopterygota</taxon>
        <taxon>Coleoptera</taxon>
        <taxon>Polyphaga</taxon>
        <taxon>Scarabaeiformia</taxon>
        <taxon>Scarabaeidae</taxon>
        <taxon>Melolonthinae</taxon>
        <taxon>Holotrichia</taxon>
    </lineage>
</organism>
<proteinExistence type="predicted"/>
<dbReference type="EMBL" id="CM043015">
    <property type="protein sequence ID" value="KAI4470638.1"/>
    <property type="molecule type" value="Genomic_DNA"/>
</dbReference>
<protein>
    <submittedName>
        <fullName evidence="1">Uncharacterized protein</fullName>
    </submittedName>
</protein>
<accession>A0ACB9TV58</accession>
<keyword evidence="2" id="KW-1185">Reference proteome</keyword>
<name>A0ACB9TV58_HOLOL</name>
<dbReference type="Proteomes" id="UP001056778">
    <property type="component" value="Chromosome 1"/>
</dbReference>
<gene>
    <name evidence="1" type="ORF">MML48_1g14238</name>
</gene>
<reference evidence="1" key="1">
    <citation type="submission" date="2022-04" db="EMBL/GenBank/DDBJ databases">
        <title>Chromosome-scale genome assembly of Holotrichia oblita Faldermann.</title>
        <authorList>
            <person name="Rongchong L."/>
        </authorList>
    </citation>
    <scope>NUCLEOTIDE SEQUENCE</scope>
    <source>
        <strain evidence="1">81SQS9</strain>
    </source>
</reference>
<comment type="caution">
    <text evidence="1">The sequence shown here is derived from an EMBL/GenBank/DDBJ whole genome shotgun (WGS) entry which is preliminary data.</text>
</comment>
<evidence type="ECO:0000313" key="1">
    <source>
        <dbReference type="EMBL" id="KAI4470638.1"/>
    </source>
</evidence>
<sequence>MYVVLYFRFFDSDSVLMGYIRRRNIYLGLSWGIPMFFVMLAYALDLPAGLLNTHLDAICLFNKQKWMLYVPIIICISLAVGLASYSTYQLGQNNSIPKSDTTRRFIWNQIRRDVQGRYVQLLIN</sequence>